<dbReference type="GO" id="GO:0005829">
    <property type="term" value="C:cytosol"/>
    <property type="evidence" value="ECO:0007669"/>
    <property type="project" value="TreeGrafter"/>
</dbReference>
<keyword evidence="5" id="KW-0547">Nucleotide-binding</keyword>
<dbReference type="PANTHER" id="PTHR11067">
    <property type="entry name" value="INOSINE TRIPHOSPHATE PYROPHOSPHATASE/HAM1 PROTEIN"/>
    <property type="match status" value="1"/>
</dbReference>
<evidence type="ECO:0000256" key="7">
    <source>
        <dbReference type="ARBA" id="ARBA00022842"/>
    </source>
</evidence>
<evidence type="ECO:0000256" key="4">
    <source>
        <dbReference type="ARBA" id="ARBA00022723"/>
    </source>
</evidence>
<dbReference type="PANTHER" id="PTHR11067:SF9">
    <property type="entry name" value="INOSINE TRIPHOSPHATE PYROPHOSPHATASE"/>
    <property type="match status" value="1"/>
</dbReference>
<dbReference type="GO" id="GO:0009117">
    <property type="term" value="P:nucleotide metabolic process"/>
    <property type="evidence" value="ECO:0007669"/>
    <property type="project" value="UniProtKB-KW"/>
</dbReference>
<evidence type="ECO:0000256" key="6">
    <source>
        <dbReference type="ARBA" id="ARBA00022801"/>
    </source>
</evidence>
<dbReference type="HAMAP" id="MF_01405">
    <property type="entry name" value="Non_canon_purine_NTPase"/>
    <property type="match status" value="1"/>
</dbReference>
<keyword evidence="8" id="KW-0546">Nucleotide metabolism</keyword>
<dbReference type="Pfam" id="PF01725">
    <property type="entry name" value="Ham1p_like"/>
    <property type="match status" value="1"/>
</dbReference>
<dbReference type="GO" id="GO:0046872">
    <property type="term" value="F:metal ion binding"/>
    <property type="evidence" value="ECO:0007669"/>
    <property type="project" value="UniProtKB-KW"/>
</dbReference>
<dbReference type="EC" id="3.6.1.66" evidence="11"/>
<dbReference type="GO" id="GO:0000166">
    <property type="term" value="F:nucleotide binding"/>
    <property type="evidence" value="ECO:0007669"/>
    <property type="project" value="UniProtKB-KW"/>
</dbReference>
<keyword evidence="7" id="KW-0460">Magnesium</keyword>
<comment type="catalytic activity">
    <reaction evidence="9">
        <text>dITP + H2O = dIMP + diphosphate + H(+)</text>
        <dbReference type="Rhea" id="RHEA:28342"/>
        <dbReference type="ChEBI" id="CHEBI:15377"/>
        <dbReference type="ChEBI" id="CHEBI:15378"/>
        <dbReference type="ChEBI" id="CHEBI:33019"/>
        <dbReference type="ChEBI" id="CHEBI:61194"/>
        <dbReference type="ChEBI" id="CHEBI:61382"/>
        <dbReference type="EC" id="3.6.1.66"/>
    </reaction>
</comment>
<dbReference type="GO" id="GO:0036222">
    <property type="term" value="F:XTP diphosphatase activity"/>
    <property type="evidence" value="ECO:0007669"/>
    <property type="project" value="UniProtKB-ARBA"/>
</dbReference>
<evidence type="ECO:0000256" key="10">
    <source>
        <dbReference type="ARBA" id="ARBA00052017"/>
    </source>
</evidence>
<evidence type="ECO:0000256" key="9">
    <source>
        <dbReference type="ARBA" id="ARBA00051875"/>
    </source>
</evidence>
<protein>
    <recommendedName>
        <fullName evidence="12">dITP/XTP pyrophosphatase</fullName>
        <ecNumber evidence="11">3.6.1.66</ecNumber>
    </recommendedName>
    <alternativeName>
        <fullName evidence="13">Non-canonical purine NTP pyrophosphatase</fullName>
    </alternativeName>
    <alternativeName>
        <fullName evidence="14">Non-standard purine NTP pyrophosphatase</fullName>
    </alternativeName>
    <alternativeName>
        <fullName evidence="16">Nucleoside-triphosphate diphosphatase</fullName>
    </alternativeName>
    <alternativeName>
        <fullName evidence="15">Nucleoside-triphosphate pyrophosphatase</fullName>
    </alternativeName>
</protein>
<evidence type="ECO:0000256" key="5">
    <source>
        <dbReference type="ARBA" id="ARBA00022741"/>
    </source>
</evidence>
<comment type="subunit">
    <text evidence="3">Homodimer.</text>
</comment>
<keyword evidence="4" id="KW-0479">Metal-binding</keyword>
<evidence type="ECO:0000256" key="11">
    <source>
        <dbReference type="ARBA" id="ARBA00066468"/>
    </source>
</evidence>
<dbReference type="CDD" id="cd00515">
    <property type="entry name" value="HAM1"/>
    <property type="match status" value="1"/>
</dbReference>
<dbReference type="GO" id="GO:0036220">
    <property type="term" value="F:ITP diphosphatase activity"/>
    <property type="evidence" value="ECO:0007669"/>
    <property type="project" value="UniProtKB-EC"/>
</dbReference>
<dbReference type="EMBL" id="UINC01160277">
    <property type="protein sequence ID" value="SVD58831.1"/>
    <property type="molecule type" value="Genomic_DNA"/>
</dbReference>
<proteinExistence type="inferred from homology"/>
<dbReference type="InterPro" id="IPR029001">
    <property type="entry name" value="ITPase-like_fam"/>
</dbReference>
<evidence type="ECO:0000313" key="17">
    <source>
        <dbReference type="EMBL" id="SVD58831.1"/>
    </source>
</evidence>
<dbReference type="InterPro" id="IPR020922">
    <property type="entry name" value="dITP/XTP_pyrophosphatase"/>
</dbReference>
<accession>A0A382WL77</accession>
<organism evidence="17">
    <name type="scientific">marine metagenome</name>
    <dbReference type="NCBI Taxonomy" id="408172"/>
    <lineage>
        <taxon>unclassified sequences</taxon>
        <taxon>metagenomes</taxon>
        <taxon>ecological metagenomes</taxon>
    </lineage>
</organism>
<reference evidence="17" key="1">
    <citation type="submission" date="2018-05" db="EMBL/GenBank/DDBJ databases">
        <authorList>
            <person name="Lanie J.A."/>
            <person name="Ng W.-L."/>
            <person name="Kazmierczak K.M."/>
            <person name="Andrzejewski T.M."/>
            <person name="Davidsen T.M."/>
            <person name="Wayne K.J."/>
            <person name="Tettelin H."/>
            <person name="Glass J.I."/>
            <person name="Rusch D."/>
            <person name="Podicherti R."/>
            <person name="Tsui H.-C.T."/>
            <person name="Winkler M.E."/>
        </authorList>
    </citation>
    <scope>NUCLEOTIDE SEQUENCE</scope>
</reference>
<dbReference type="FunFam" id="3.90.950.10:FF:000001">
    <property type="entry name" value="dITP/XTP pyrophosphatase"/>
    <property type="match status" value="1"/>
</dbReference>
<feature type="non-terminal residue" evidence="17">
    <location>
        <position position="198"/>
    </location>
</feature>
<dbReference type="AlphaFoldDB" id="A0A382WL77"/>
<comment type="cofactor">
    <cofactor evidence="1">
        <name>Mg(2+)</name>
        <dbReference type="ChEBI" id="CHEBI:18420"/>
    </cofactor>
</comment>
<evidence type="ECO:0000256" key="3">
    <source>
        <dbReference type="ARBA" id="ARBA00011738"/>
    </source>
</evidence>
<sequence length="198" mass="21026">MIRPGPQSEYPERLLVATGNAGKLAEFRALLAHIMIRSPSDVGLEDLLVEETGDTFYDNALLKARAYAMASGLISVGDDSGLEVDAIDDRPGVLSARYGGPDLDDAGRYRHLLDELTGVPAAARGARFRCCLVVAAPDGNTATTDGVCEGRILDEPTGRGGFGYDPVFFVPEYGRSMAALSRAEKGAVSHRGRALRGL</sequence>
<evidence type="ECO:0000256" key="8">
    <source>
        <dbReference type="ARBA" id="ARBA00023080"/>
    </source>
</evidence>
<name>A0A382WL77_9ZZZZ</name>
<evidence type="ECO:0000256" key="2">
    <source>
        <dbReference type="ARBA" id="ARBA00008023"/>
    </source>
</evidence>
<dbReference type="InterPro" id="IPR002637">
    <property type="entry name" value="RdgB/HAM1"/>
</dbReference>
<keyword evidence="6" id="KW-0378">Hydrolase</keyword>
<evidence type="ECO:0000256" key="15">
    <source>
        <dbReference type="ARBA" id="ARBA00083186"/>
    </source>
</evidence>
<dbReference type="SUPFAM" id="SSF52972">
    <property type="entry name" value="ITPase-like"/>
    <property type="match status" value="1"/>
</dbReference>
<evidence type="ECO:0000256" key="13">
    <source>
        <dbReference type="ARBA" id="ARBA00075987"/>
    </source>
</evidence>
<dbReference type="GO" id="GO:0017111">
    <property type="term" value="F:ribonucleoside triphosphate phosphatase activity"/>
    <property type="evidence" value="ECO:0007669"/>
    <property type="project" value="InterPro"/>
</dbReference>
<dbReference type="Gene3D" id="3.90.950.10">
    <property type="match status" value="1"/>
</dbReference>
<gene>
    <name evidence="17" type="ORF">METZ01_LOCUS411685</name>
</gene>
<evidence type="ECO:0000256" key="16">
    <source>
        <dbReference type="ARBA" id="ARBA00083635"/>
    </source>
</evidence>
<comment type="similarity">
    <text evidence="2">Belongs to the HAM1 NTPase family.</text>
</comment>
<dbReference type="GO" id="GO:0009146">
    <property type="term" value="P:purine nucleoside triphosphate catabolic process"/>
    <property type="evidence" value="ECO:0007669"/>
    <property type="project" value="UniProtKB-ARBA"/>
</dbReference>
<evidence type="ECO:0000256" key="14">
    <source>
        <dbReference type="ARBA" id="ARBA00078805"/>
    </source>
</evidence>
<dbReference type="NCBIfam" id="TIGR00042">
    <property type="entry name" value="RdgB/HAM1 family non-canonical purine NTP pyrophosphatase"/>
    <property type="match status" value="1"/>
</dbReference>
<dbReference type="GO" id="GO:0035870">
    <property type="term" value="F:dITP diphosphatase activity"/>
    <property type="evidence" value="ECO:0007669"/>
    <property type="project" value="UniProtKB-ARBA"/>
</dbReference>
<comment type="catalytic activity">
    <reaction evidence="10">
        <text>XTP + H2O = XMP + diphosphate + H(+)</text>
        <dbReference type="Rhea" id="RHEA:28610"/>
        <dbReference type="ChEBI" id="CHEBI:15377"/>
        <dbReference type="ChEBI" id="CHEBI:15378"/>
        <dbReference type="ChEBI" id="CHEBI:33019"/>
        <dbReference type="ChEBI" id="CHEBI:57464"/>
        <dbReference type="ChEBI" id="CHEBI:61314"/>
        <dbReference type="EC" id="3.6.1.66"/>
    </reaction>
</comment>
<evidence type="ECO:0000256" key="1">
    <source>
        <dbReference type="ARBA" id="ARBA00001946"/>
    </source>
</evidence>
<evidence type="ECO:0000256" key="12">
    <source>
        <dbReference type="ARBA" id="ARBA00071289"/>
    </source>
</evidence>